<evidence type="ECO:0000256" key="1">
    <source>
        <dbReference type="SAM" id="Coils"/>
    </source>
</evidence>
<keyword evidence="1" id="KW-0175">Coiled coil</keyword>
<name>A0A3Q7G5M7_SOLLC</name>
<keyword evidence="2" id="KW-1133">Transmembrane helix</keyword>
<dbReference type="EnsemblPlants" id="Solyc04g053040.3.1">
    <property type="protein sequence ID" value="Solyc04g053040.3.1"/>
    <property type="gene ID" value="Solyc04g053040.3"/>
</dbReference>
<evidence type="ECO:0000256" key="2">
    <source>
        <dbReference type="SAM" id="Phobius"/>
    </source>
</evidence>
<dbReference type="AlphaFoldDB" id="A0A3Q7G5M7"/>
<dbReference type="PaxDb" id="4081-Solyc04g053040.2.1"/>
<feature type="transmembrane region" description="Helical" evidence="2">
    <location>
        <begin position="14"/>
        <end position="35"/>
    </location>
</feature>
<evidence type="ECO:0000313" key="4">
    <source>
        <dbReference type="Proteomes" id="UP000004994"/>
    </source>
</evidence>
<evidence type="ECO:0000313" key="3">
    <source>
        <dbReference type="EnsemblPlants" id="Solyc04g053040.3.1"/>
    </source>
</evidence>
<feature type="coiled-coil region" evidence="1">
    <location>
        <begin position="72"/>
        <end position="99"/>
    </location>
</feature>
<keyword evidence="4" id="KW-1185">Reference proteome</keyword>
<organism evidence="3">
    <name type="scientific">Solanum lycopersicum</name>
    <name type="common">Tomato</name>
    <name type="synonym">Lycopersicon esculentum</name>
    <dbReference type="NCBI Taxonomy" id="4081"/>
    <lineage>
        <taxon>Eukaryota</taxon>
        <taxon>Viridiplantae</taxon>
        <taxon>Streptophyta</taxon>
        <taxon>Embryophyta</taxon>
        <taxon>Tracheophyta</taxon>
        <taxon>Spermatophyta</taxon>
        <taxon>Magnoliopsida</taxon>
        <taxon>eudicotyledons</taxon>
        <taxon>Gunneridae</taxon>
        <taxon>Pentapetalae</taxon>
        <taxon>asterids</taxon>
        <taxon>lamiids</taxon>
        <taxon>Solanales</taxon>
        <taxon>Solanaceae</taxon>
        <taxon>Solanoideae</taxon>
        <taxon>Solaneae</taxon>
        <taxon>Solanum</taxon>
        <taxon>Solanum subgen. Lycopersicon</taxon>
    </lineage>
</organism>
<keyword evidence="2" id="KW-0472">Membrane</keyword>
<dbReference type="Gramene" id="Solyc04g053040.3.1">
    <property type="protein sequence ID" value="Solyc04g053040.3.1"/>
    <property type="gene ID" value="Solyc04g053040.3"/>
</dbReference>
<reference evidence="3" key="1">
    <citation type="journal article" date="2012" name="Nature">
        <title>The tomato genome sequence provides insights into fleshy fruit evolution.</title>
        <authorList>
            <consortium name="Tomato Genome Consortium"/>
        </authorList>
    </citation>
    <scope>NUCLEOTIDE SEQUENCE [LARGE SCALE GENOMIC DNA]</scope>
    <source>
        <strain evidence="3">cv. Heinz 1706</strain>
    </source>
</reference>
<dbReference type="Proteomes" id="UP000004994">
    <property type="component" value="Chromosome 4"/>
</dbReference>
<reference evidence="3" key="2">
    <citation type="submission" date="2019-01" db="UniProtKB">
        <authorList>
            <consortium name="EnsemblPlants"/>
        </authorList>
    </citation>
    <scope>IDENTIFICATION</scope>
    <source>
        <strain evidence="3">cv. Heinz 1706</strain>
    </source>
</reference>
<sequence length="101" mass="12102">MASPKFFSMSFSHFLFFLAICFTVFICVLMMFSILSEMNKENNTIIFKNKRFSLEDESINLWSEKSICCACIKELKERLEKLYTEFDQLQMEYEKLTNFVK</sequence>
<keyword evidence="2" id="KW-0812">Transmembrane</keyword>
<accession>A0A3Q7G5M7</accession>
<proteinExistence type="predicted"/>
<dbReference type="InParanoid" id="A0A3Q7G5M7"/>
<protein>
    <submittedName>
        <fullName evidence="3">Uncharacterized protein</fullName>
    </submittedName>
</protein>